<sequence>MFKGISILESVLLILLFIGFTESQQVQNTQIINSPGDSNNVYNTINSPGDSNNVYNTINSPGDSNNVYNTINSPGDSNNVYNTINNSGDSNNVYNTINSPSDSNTVNTVNNNIYDNINNLNDLNLFSNLNGTIKYIVDNPNDSNTQNNTIDNNELNDTFYYGYTNFTLKDIKIMNVTMLDEFVTTCPEYSRGPRTVYSYFNNTSYTLCDVTFACNTKTCIYYKSNYAPYLVKSQMQYGMSFINEKNPNQRLIIHSCISGDENCNSNGSCTTNDECFSGKCNDGRCIVRNEKPISLCQIQRRKDDFSIGCAQNINEKCQQNSDCLSGNCNQYRSICFDSKVKYQAPFINNNFFIFMGFIMLILLSFVLYVYTLKDKLCHRNQEGIEEELDFETASENSSRITSPDVSQSQSSISDTNENFTHHHITIPSSSH</sequence>
<dbReference type="AlphaFoldDB" id="A0A1Y1VKW8"/>
<reference evidence="4 5" key="1">
    <citation type="submission" date="2016-08" db="EMBL/GenBank/DDBJ databases">
        <title>Genomes of anaerobic fungi encode conserved fungal cellulosomes for biomass hydrolysis.</title>
        <authorList>
            <consortium name="DOE Joint Genome Institute"/>
            <person name="Haitjema C.H."/>
            <person name="Gilmore S.P."/>
            <person name="Henske J.K."/>
            <person name="Solomon K.V."/>
            <person name="De Groot R."/>
            <person name="Kuo A."/>
            <person name="Mondo S.J."/>
            <person name="Salamov A.A."/>
            <person name="Labutti K."/>
            <person name="Zhao Z."/>
            <person name="Chiniquy J."/>
            <person name="Barry K."/>
            <person name="Brewer H.M."/>
            <person name="Purvine S.O."/>
            <person name="Wright A.T."/>
            <person name="Boxma B."/>
            <person name="Van Alen T."/>
            <person name="Hackstein J.H."/>
            <person name="Baker S.E."/>
            <person name="Grigoriev I.V."/>
            <person name="O'Malley M.A."/>
        </authorList>
    </citation>
    <scope>NUCLEOTIDE SEQUENCE [LARGE SCALE GENOMIC DNA]</scope>
    <source>
        <strain evidence="5">finn</strain>
    </source>
</reference>
<organism evidence="4 5">
    <name type="scientific">Piromyces finnis</name>
    <dbReference type="NCBI Taxonomy" id="1754191"/>
    <lineage>
        <taxon>Eukaryota</taxon>
        <taxon>Fungi</taxon>
        <taxon>Fungi incertae sedis</taxon>
        <taxon>Chytridiomycota</taxon>
        <taxon>Chytridiomycota incertae sedis</taxon>
        <taxon>Neocallimastigomycetes</taxon>
        <taxon>Neocallimastigales</taxon>
        <taxon>Neocallimastigaceae</taxon>
        <taxon>Piromyces</taxon>
    </lineage>
</organism>
<dbReference type="EMBL" id="MCFH01000003">
    <property type="protein sequence ID" value="ORX59111.1"/>
    <property type="molecule type" value="Genomic_DNA"/>
</dbReference>
<feature type="region of interest" description="Disordered" evidence="1">
    <location>
        <begin position="389"/>
        <end position="415"/>
    </location>
</feature>
<keyword evidence="2" id="KW-0812">Transmembrane</keyword>
<evidence type="ECO:0000256" key="1">
    <source>
        <dbReference type="SAM" id="MobiDB-lite"/>
    </source>
</evidence>
<reference evidence="4 5" key="2">
    <citation type="submission" date="2016-08" db="EMBL/GenBank/DDBJ databases">
        <title>Pervasive Adenine N6-methylation of Active Genes in Fungi.</title>
        <authorList>
            <consortium name="DOE Joint Genome Institute"/>
            <person name="Mondo S.J."/>
            <person name="Dannebaum R.O."/>
            <person name="Kuo R.C."/>
            <person name="Labutti K."/>
            <person name="Haridas S."/>
            <person name="Kuo A."/>
            <person name="Salamov A."/>
            <person name="Ahrendt S.R."/>
            <person name="Lipzen A."/>
            <person name="Sullivan W."/>
            <person name="Andreopoulos W.B."/>
            <person name="Clum A."/>
            <person name="Lindquist E."/>
            <person name="Daum C."/>
            <person name="Ramamoorthy G.K."/>
            <person name="Gryganskyi A."/>
            <person name="Culley D."/>
            <person name="Magnuson J.K."/>
            <person name="James T.Y."/>
            <person name="O'Malley M.A."/>
            <person name="Stajich J.E."/>
            <person name="Spatafora J.W."/>
            <person name="Visel A."/>
            <person name="Grigoriev I.V."/>
        </authorList>
    </citation>
    <scope>NUCLEOTIDE SEQUENCE [LARGE SCALE GENOMIC DNA]</scope>
    <source>
        <strain evidence="5">finn</strain>
    </source>
</reference>
<dbReference type="OrthoDB" id="2158602at2759"/>
<feature type="compositionally biased region" description="Low complexity" evidence="1">
    <location>
        <begin position="400"/>
        <end position="415"/>
    </location>
</feature>
<feature type="transmembrane region" description="Helical" evidence="2">
    <location>
        <begin position="351"/>
        <end position="370"/>
    </location>
</feature>
<evidence type="ECO:0000313" key="5">
    <source>
        <dbReference type="Proteomes" id="UP000193719"/>
    </source>
</evidence>
<keyword evidence="3" id="KW-0732">Signal</keyword>
<evidence type="ECO:0000256" key="3">
    <source>
        <dbReference type="SAM" id="SignalP"/>
    </source>
</evidence>
<keyword evidence="2" id="KW-0472">Membrane</keyword>
<evidence type="ECO:0000256" key="2">
    <source>
        <dbReference type="SAM" id="Phobius"/>
    </source>
</evidence>
<feature type="signal peptide" evidence="3">
    <location>
        <begin position="1"/>
        <end position="23"/>
    </location>
</feature>
<name>A0A1Y1VKW8_9FUNG</name>
<dbReference type="Proteomes" id="UP000193719">
    <property type="component" value="Unassembled WGS sequence"/>
</dbReference>
<feature type="chain" id="PRO_5013141416" evidence="3">
    <location>
        <begin position="24"/>
        <end position="431"/>
    </location>
</feature>
<gene>
    <name evidence="4" type="ORF">BCR36DRAFT_342868</name>
</gene>
<evidence type="ECO:0000313" key="4">
    <source>
        <dbReference type="EMBL" id="ORX59111.1"/>
    </source>
</evidence>
<keyword evidence="5" id="KW-1185">Reference proteome</keyword>
<keyword evidence="2" id="KW-1133">Transmembrane helix</keyword>
<protein>
    <submittedName>
        <fullName evidence="4">Uncharacterized protein</fullName>
    </submittedName>
</protein>
<dbReference type="STRING" id="1754191.A0A1Y1VKW8"/>
<accession>A0A1Y1VKW8</accession>
<proteinExistence type="predicted"/>
<comment type="caution">
    <text evidence="4">The sequence shown here is derived from an EMBL/GenBank/DDBJ whole genome shotgun (WGS) entry which is preliminary data.</text>
</comment>